<dbReference type="EMBL" id="BLQM01000433">
    <property type="protein sequence ID" value="GMH89637.1"/>
    <property type="molecule type" value="Genomic_DNA"/>
</dbReference>
<proteinExistence type="predicted"/>
<comment type="caution">
    <text evidence="3">The sequence shown here is derived from an EMBL/GenBank/DDBJ whole genome shotgun (WGS) entry which is preliminary data.</text>
</comment>
<feature type="compositionally biased region" description="Polar residues" evidence="1">
    <location>
        <begin position="41"/>
        <end position="50"/>
    </location>
</feature>
<dbReference type="Proteomes" id="UP001162640">
    <property type="component" value="Unassembled WGS sequence"/>
</dbReference>
<organism evidence="3 4">
    <name type="scientific">Triparma laevis f. inornata</name>
    <dbReference type="NCBI Taxonomy" id="1714386"/>
    <lineage>
        <taxon>Eukaryota</taxon>
        <taxon>Sar</taxon>
        <taxon>Stramenopiles</taxon>
        <taxon>Ochrophyta</taxon>
        <taxon>Bolidophyceae</taxon>
        <taxon>Parmales</taxon>
        <taxon>Triparmaceae</taxon>
        <taxon>Triparma</taxon>
    </lineage>
</organism>
<name>A0A9W7BFT7_9STRA</name>
<gene>
    <name evidence="3" type="ORF">TL16_g11520</name>
</gene>
<feature type="compositionally biased region" description="Pro residues" evidence="1">
    <location>
        <begin position="125"/>
        <end position="134"/>
    </location>
</feature>
<evidence type="ECO:0000256" key="1">
    <source>
        <dbReference type="SAM" id="MobiDB-lite"/>
    </source>
</evidence>
<feature type="region of interest" description="Disordered" evidence="1">
    <location>
        <begin position="108"/>
        <end position="134"/>
    </location>
</feature>
<accession>A0A9W7BFT7</accession>
<keyword evidence="2" id="KW-1133">Transmembrane helix</keyword>
<evidence type="ECO:0000313" key="3">
    <source>
        <dbReference type="EMBL" id="GMH89637.1"/>
    </source>
</evidence>
<protein>
    <submittedName>
        <fullName evidence="3">Uncharacterized protein</fullName>
    </submittedName>
</protein>
<evidence type="ECO:0000313" key="4">
    <source>
        <dbReference type="Proteomes" id="UP001162640"/>
    </source>
</evidence>
<evidence type="ECO:0000256" key="2">
    <source>
        <dbReference type="SAM" id="Phobius"/>
    </source>
</evidence>
<feature type="transmembrane region" description="Helical" evidence="2">
    <location>
        <begin position="77"/>
        <end position="99"/>
    </location>
</feature>
<feature type="region of interest" description="Disordered" evidence="1">
    <location>
        <begin position="27"/>
        <end position="53"/>
    </location>
</feature>
<keyword evidence="2" id="KW-0472">Membrane</keyword>
<dbReference type="AlphaFoldDB" id="A0A9W7BFT7"/>
<keyword evidence="2" id="KW-0812">Transmembrane</keyword>
<sequence length="210" mass="23047">MSLRSSPLLAIPRHSSPFLATPRHSSPLFAIPRRSSPLPGSPQNSPQTNPGYRVIGKGKYVGTVTQKPLVPQEGNPMTVLAFANTTLFVYAVGLLGITADEVRVAAGRRGKVGDDNNNNGDAETEPPPSPPPLEPFPFKFSFLGKGESSGKTKWNIALKQVDDFYRLFKGTVKVDEFARKYKEFKVRSEATSWEYDNYGGNLSTLVLTQF</sequence>
<reference evidence="4" key="1">
    <citation type="journal article" date="2023" name="Commun. Biol.">
        <title>Genome analysis of Parmales, the sister group of diatoms, reveals the evolutionary specialization of diatoms from phago-mixotrophs to photoautotrophs.</title>
        <authorList>
            <person name="Ban H."/>
            <person name="Sato S."/>
            <person name="Yoshikawa S."/>
            <person name="Yamada K."/>
            <person name="Nakamura Y."/>
            <person name="Ichinomiya M."/>
            <person name="Sato N."/>
            <person name="Blanc-Mathieu R."/>
            <person name="Endo H."/>
            <person name="Kuwata A."/>
            <person name="Ogata H."/>
        </authorList>
    </citation>
    <scope>NUCLEOTIDE SEQUENCE [LARGE SCALE GENOMIC DNA]</scope>
</reference>